<protein>
    <submittedName>
        <fullName evidence="2">Uncharacterized protein</fullName>
    </submittedName>
</protein>
<feature type="region of interest" description="Disordered" evidence="1">
    <location>
        <begin position="119"/>
        <end position="146"/>
    </location>
</feature>
<accession>A0A6B0XZK7</accession>
<organism evidence="2">
    <name type="scientific">Boseongicola sp. SB0664_bin_43</name>
    <dbReference type="NCBI Taxonomy" id="2604844"/>
    <lineage>
        <taxon>Bacteria</taxon>
        <taxon>Pseudomonadati</taxon>
        <taxon>Pseudomonadota</taxon>
        <taxon>Alphaproteobacteria</taxon>
        <taxon>Rhodobacterales</taxon>
        <taxon>Paracoccaceae</taxon>
        <taxon>Boseongicola</taxon>
    </lineage>
</organism>
<name>A0A6B0XZK7_9RHOB</name>
<sequence length="146" mass="16437">MLRSSQFRCLTWKLSPKWRREVEFLSSAGTQAADSLVAIVANGNESPAQAAISKKASTQGTAWEFGWTRGNLPLEFLQMFLKPFHEMQDLDAVLFLLADPKRDVSADLGKVRLDSPRAAEVTKQADEPFRQCDQGISRSQQVQWDH</sequence>
<dbReference type="AlphaFoldDB" id="A0A6B0XZK7"/>
<evidence type="ECO:0000256" key="1">
    <source>
        <dbReference type="SAM" id="MobiDB-lite"/>
    </source>
</evidence>
<proteinExistence type="predicted"/>
<gene>
    <name evidence="2" type="ORF">F4Y60_03955</name>
</gene>
<dbReference type="EMBL" id="VXRY01000157">
    <property type="protein sequence ID" value="MXY33243.1"/>
    <property type="molecule type" value="Genomic_DNA"/>
</dbReference>
<comment type="caution">
    <text evidence="2">The sequence shown here is derived from an EMBL/GenBank/DDBJ whole genome shotgun (WGS) entry which is preliminary data.</text>
</comment>
<reference evidence="2" key="1">
    <citation type="submission" date="2019-09" db="EMBL/GenBank/DDBJ databases">
        <title>Characterisation of the sponge microbiome using genome-centric metagenomics.</title>
        <authorList>
            <person name="Engelberts J.P."/>
            <person name="Robbins S.J."/>
            <person name="De Goeij J.M."/>
            <person name="Aranda M."/>
            <person name="Bell S.C."/>
            <person name="Webster N.S."/>
        </authorList>
    </citation>
    <scope>NUCLEOTIDE SEQUENCE</scope>
    <source>
        <strain evidence="2">SB0664_bin_43</strain>
    </source>
</reference>
<feature type="compositionally biased region" description="Polar residues" evidence="1">
    <location>
        <begin position="134"/>
        <end position="146"/>
    </location>
</feature>
<evidence type="ECO:0000313" key="2">
    <source>
        <dbReference type="EMBL" id="MXY33243.1"/>
    </source>
</evidence>